<reference evidence="2 3" key="1">
    <citation type="submission" date="2019-09" db="EMBL/GenBank/DDBJ databases">
        <authorList>
            <person name="Ou C."/>
        </authorList>
    </citation>
    <scope>NUCLEOTIDE SEQUENCE [LARGE SCALE GENOMIC DNA]</scope>
    <source>
        <strain evidence="2">S2</strain>
        <tissue evidence="2">Leaf</tissue>
    </source>
</reference>
<evidence type="ECO:0000256" key="1">
    <source>
        <dbReference type="SAM" id="Phobius"/>
    </source>
</evidence>
<comment type="caution">
    <text evidence="2">The sequence shown here is derived from an EMBL/GenBank/DDBJ whole genome shotgun (WGS) entry which is preliminary data.</text>
</comment>
<feature type="transmembrane region" description="Helical" evidence="1">
    <location>
        <begin position="50"/>
        <end position="74"/>
    </location>
</feature>
<proteinExistence type="predicted"/>
<dbReference type="EMBL" id="SMOL01000157">
    <property type="protein sequence ID" value="KAB2626982.1"/>
    <property type="molecule type" value="Genomic_DNA"/>
</dbReference>
<reference evidence="3" key="2">
    <citation type="submission" date="2019-10" db="EMBL/GenBank/DDBJ databases">
        <title>A de novo genome assembly of a pear dwarfing rootstock.</title>
        <authorList>
            <person name="Wang F."/>
            <person name="Wang J."/>
            <person name="Li S."/>
            <person name="Zhang Y."/>
            <person name="Fang M."/>
            <person name="Ma L."/>
            <person name="Zhao Y."/>
            <person name="Jiang S."/>
        </authorList>
    </citation>
    <scope>NUCLEOTIDE SEQUENCE [LARGE SCALE GENOMIC DNA]</scope>
</reference>
<accession>A0A5N5HLF8</accession>
<dbReference type="Proteomes" id="UP000327157">
    <property type="component" value="Chromosome 2"/>
</dbReference>
<feature type="transmembrane region" description="Helical" evidence="1">
    <location>
        <begin position="12"/>
        <end position="38"/>
    </location>
</feature>
<keyword evidence="1" id="KW-0812">Transmembrane</keyword>
<sequence length="114" mass="12303">MRSRGPSPLVPSLLVGALGLIVCRPTIISLLEISVSVFQIGAETERRTTFAFVMLLLLLVLLVVHVLASFFPSFEMSSPEVHHTSTSEHGGDGLGFGVGSFLLLVLFLVLFHLV</sequence>
<name>A0A5N5HLF8_9ROSA</name>
<keyword evidence="1" id="KW-1133">Transmembrane helix</keyword>
<evidence type="ECO:0000313" key="2">
    <source>
        <dbReference type="EMBL" id="KAB2626982.1"/>
    </source>
</evidence>
<keyword evidence="1" id="KW-0472">Membrane</keyword>
<organism evidence="2 3">
    <name type="scientific">Pyrus ussuriensis x Pyrus communis</name>
    <dbReference type="NCBI Taxonomy" id="2448454"/>
    <lineage>
        <taxon>Eukaryota</taxon>
        <taxon>Viridiplantae</taxon>
        <taxon>Streptophyta</taxon>
        <taxon>Embryophyta</taxon>
        <taxon>Tracheophyta</taxon>
        <taxon>Spermatophyta</taxon>
        <taxon>Magnoliopsida</taxon>
        <taxon>eudicotyledons</taxon>
        <taxon>Gunneridae</taxon>
        <taxon>Pentapetalae</taxon>
        <taxon>rosids</taxon>
        <taxon>fabids</taxon>
        <taxon>Rosales</taxon>
        <taxon>Rosaceae</taxon>
        <taxon>Amygdaloideae</taxon>
        <taxon>Maleae</taxon>
        <taxon>Pyrus</taxon>
    </lineage>
</organism>
<dbReference type="OrthoDB" id="1743432at2759"/>
<feature type="transmembrane region" description="Helical" evidence="1">
    <location>
        <begin position="94"/>
        <end position="113"/>
    </location>
</feature>
<reference evidence="2 3" key="3">
    <citation type="submission" date="2019-11" db="EMBL/GenBank/DDBJ databases">
        <title>A de novo genome assembly of a pear dwarfing rootstock.</title>
        <authorList>
            <person name="Wang F."/>
            <person name="Wang J."/>
            <person name="Li S."/>
            <person name="Zhang Y."/>
            <person name="Fang M."/>
            <person name="Ma L."/>
            <person name="Zhao Y."/>
            <person name="Jiang S."/>
        </authorList>
    </citation>
    <scope>NUCLEOTIDE SEQUENCE [LARGE SCALE GENOMIC DNA]</scope>
    <source>
        <strain evidence="2">S2</strain>
        <tissue evidence="2">Leaf</tissue>
    </source>
</reference>
<evidence type="ECO:0000313" key="3">
    <source>
        <dbReference type="Proteomes" id="UP000327157"/>
    </source>
</evidence>
<gene>
    <name evidence="2" type="ORF">D8674_020600</name>
</gene>
<protein>
    <submittedName>
        <fullName evidence="2">Uncharacterized protein</fullName>
    </submittedName>
</protein>
<keyword evidence="3" id="KW-1185">Reference proteome</keyword>
<dbReference type="AlphaFoldDB" id="A0A5N5HLF8"/>